<feature type="non-terminal residue" evidence="1">
    <location>
        <position position="1"/>
    </location>
</feature>
<evidence type="ECO:0000313" key="2">
    <source>
        <dbReference type="Proteomes" id="UP000319014"/>
    </source>
</evidence>
<reference evidence="1 2" key="1">
    <citation type="submission" date="2017-05" db="EMBL/GenBank/DDBJ databases">
        <authorList>
            <person name="Varghese N."/>
            <person name="Submissions S."/>
        </authorList>
    </citation>
    <scope>NUCLEOTIDE SEQUENCE [LARGE SCALE GENOMIC DNA]</scope>
    <source>
        <strain evidence="1 2">DSM 100094</strain>
    </source>
</reference>
<dbReference type="Proteomes" id="UP000319014">
    <property type="component" value="Unassembled WGS sequence"/>
</dbReference>
<protein>
    <submittedName>
        <fullName evidence="1">Uncharacterized protein</fullName>
    </submittedName>
</protein>
<dbReference type="AlphaFoldDB" id="A0A521FPS8"/>
<keyword evidence="2" id="KW-1185">Reference proteome</keyword>
<evidence type="ECO:0000313" key="1">
    <source>
        <dbReference type="EMBL" id="SMO98225.1"/>
    </source>
</evidence>
<sequence>IPERQHPIMVNRIVYYEDPYFRGLMAAQKGPLPYPSRAAEDLRNLRDKVAALAAQTQKLLAYPEAKGQRNASDTASVLADEVMTEVVAEETGLTEEELEEALRPAEQDALQTMQSIEVKLRRKLGG</sequence>
<accession>A0A521FPS8</accession>
<organism evidence="1 2">
    <name type="scientific">Paracoccus laeviglucosivorans</name>
    <dbReference type="NCBI Taxonomy" id="1197861"/>
    <lineage>
        <taxon>Bacteria</taxon>
        <taxon>Pseudomonadati</taxon>
        <taxon>Pseudomonadota</taxon>
        <taxon>Alphaproteobacteria</taxon>
        <taxon>Rhodobacterales</taxon>
        <taxon>Paracoccaceae</taxon>
        <taxon>Paracoccus</taxon>
    </lineage>
</organism>
<dbReference type="EMBL" id="FXTK01000033">
    <property type="protein sequence ID" value="SMO98225.1"/>
    <property type="molecule type" value="Genomic_DNA"/>
</dbReference>
<name>A0A521FPS8_9RHOB</name>
<proteinExistence type="predicted"/>
<gene>
    <name evidence="1" type="ORF">SAMN06265221_1331</name>
</gene>